<dbReference type="OrthoDB" id="1084763at2"/>
<dbReference type="EMBL" id="FRBD01000045">
    <property type="protein sequence ID" value="SHL27179.1"/>
    <property type="molecule type" value="Genomic_DNA"/>
</dbReference>
<dbReference type="AlphaFoldDB" id="A0A1M6Z9Y9"/>
<name>A0A1M6Z9Y9_XYLRU</name>
<reference evidence="1 2" key="1">
    <citation type="submission" date="2016-11" db="EMBL/GenBank/DDBJ databases">
        <authorList>
            <person name="Jaros S."/>
            <person name="Januszkiewicz K."/>
            <person name="Wedrychowicz H."/>
        </authorList>
    </citation>
    <scope>NUCLEOTIDE SEQUENCE [LARGE SCALE GENOMIC DNA]</scope>
    <source>
        <strain evidence="1 2">KHT3</strain>
    </source>
</reference>
<protein>
    <submittedName>
        <fullName evidence="1">Uncharacterized protein</fullName>
    </submittedName>
</protein>
<evidence type="ECO:0000313" key="2">
    <source>
        <dbReference type="Proteomes" id="UP000184130"/>
    </source>
</evidence>
<proteinExistence type="predicted"/>
<gene>
    <name evidence="1" type="ORF">SAMN05216463_1455</name>
</gene>
<sequence>MSKLKQVRPEGFDVEALMAAAREGRLFVDEGKKIVSKAQVVKDVCAYVARIRTFVTNDYETVIDELWEQILSTEQLVEYLMPKPKARLCKEFDKYNVVRIIGVLREKGVYQYYSDRKYDALLEPDGKESPYRRYMGMGIEEHSLLVKIRKIVEQYQL</sequence>
<accession>A0A1M6Z9Y9</accession>
<evidence type="ECO:0000313" key="1">
    <source>
        <dbReference type="EMBL" id="SHL27179.1"/>
    </source>
</evidence>
<dbReference type="RefSeq" id="WP_073211844.1">
    <property type="nucleotide sequence ID" value="NZ_FRBD01000045.1"/>
</dbReference>
<dbReference type="Proteomes" id="UP000184130">
    <property type="component" value="Unassembled WGS sequence"/>
</dbReference>
<organism evidence="1 2">
    <name type="scientific">Xylanibacter ruminicola</name>
    <name type="common">Prevotella ruminicola</name>
    <dbReference type="NCBI Taxonomy" id="839"/>
    <lineage>
        <taxon>Bacteria</taxon>
        <taxon>Pseudomonadati</taxon>
        <taxon>Bacteroidota</taxon>
        <taxon>Bacteroidia</taxon>
        <taxon>Bacteroidales</taxon>
        <taxon>Prevotellaceae</taxon>
        <taxon>Xylanibacter</taxon>
    </lineage>
</organism>